<protein>
    <submittedName>
        <fullName evidence="2">Uncharacterized protein</fullName>
    </submittedName>
</protein>
<feature type="compositionally biased region" description="Low complexity" evidence="1">
    <location>
        <begin position="86"/>
        <end position="98"/>
    </location>
</feature>
<feature type="compositionally biased region" description="Low complexity" evidence="1">
    <location>
        <begin position="31"/>
        <end position="60"/>
    </location>
</feature>
<feature type="compositionally biased region" description="Polar residues" evidence="1">
    <location>
        <begin position="1360"/>
        <end position="1382"/>
    </location>
</feature>
<feature type="region of interest" description="Disordered" evidence="1">
    <location>
        <begin position="1206"/>
        <end position="1399"/>
    </location>
</feature>
<feature type="compositionally biased region" description="Low complexity" evidence="1">
    <location>
        <begin position="537"/>
        <end position="561"/>
    </location>
</feature>
<feature type="region of interest" description="Disordered" evidence="1">
    <location>
        <begin position="1"/>
        <end position="112"/>
    </location>
</feature>
<evidence type="ECO:0000313" key="3">
    <source>
        <dbReference type="Proteomes" id="UP000674143"/>
    </source>
</evidence>
<comment type="caution">
    <text evidence="2">The sequence shown here is derived from an EMBL/GenBank/DDBJ whole genome shotgun (WGS) entry which is preliminary data.</text>
</comment>
<evidence type="ECO:0000256" key="1">
    <source>
        <dbReference type="SAM" id="MobiDB-lite"/>
    </source>
</evidence>
<feature type="compositionally biased region" description="Polar residues" evidence="1">
    <location>
        <begin position="527"/>
        <end position="536"/>
    </location>
</feature>
<accession>A0A836G4S0</accession>
<name>A0A836G4S0_9TRYP</name>
<feature type="region of interest" description="Disordered" evidence="1">
    <location>
        <begin position="513"/>
        <end position="561"/>
    </location>
</feature>
<dbReference type="EMBL" id="JAFHLR010000035">
    <property type="protein sequence ID" value="KAG5466274.1"/>
    <property type="molecule type" value="Genomic_DNA"/>
</dbReference>
<feature type="compositionally biased region" description="Polar residues" evidence="1">
    <location>
        <begin position="855"/>
        <end position="876"/>
    </location>
</feature>
<sequence>MSASGATRSGTAAGLSRSTNTNGNLSMPARSSGDSSCNTSTSSGKKAKGALAAAGTTPETSGGGSGYYTDSSPSHTSTSEDGRSVTSSNTATAGSGPSTSPPPATGTTSATPAESVMALHSPADTAVRAVKQPQAFATSLLNLEVKVLSQALGAENQWAEQGDGRVAFCDFTIRVVAPRIAKDDAQKEKKAGDLATSGTSDTAAVSGGGDAGAAARKGTVVADASTLSNTVSEFDGDNSTGEVVVLEDTISSDTPFVGENCCIVWNSFEKQLSLCLMYASEEGYSASWSALVALQDKSYPPFRFDLLERCRPVGERTLLAPGDSSSSVTPSTAATDRTEEVVLPYSYFIHSKYDPPLGFIEQHALSLSIIEHRHLTNPALYAVKETVLNMLNMANADLLDFLLSEDTFPMLISGLQCTAAPWGWSVPEPLRLLHIPEEVTTFIRKDRWIGFLQDTVLPSCGTADMVAELVAKYATMSRRIRNDIVCALLTCDNIFSEACEALRVVPPVVSGTMGGGPSARNRGPSIEASSSATSFNSDGRSSMSAAGSGAPSPMATPPAADAVVQAQKAELQVLAHLRFFRELVTLSIAELGREMVGPIVGKIYQSGLLEPLSLVAERFAMPSGAAAAFVKHVADGNSGGLSGSRRSGGGGSAAPNSSSGAAGCATSGATYYSVTVEQELAALLDVTLVRLNERQEEQLMNEHVRMPILADPAKYNGIVTFMLRQLVVGGTVGAGVSTSSASTGTGTGAGAGTTRSSFSVSLSSKRILRDSMSSSNPFVLFHVLGLHDDEGSAASERALDAECTDIRNRFHSFIITKYIAHATRGLMAPVPLPPSLGGVVGSARNIPIVQFNNATASQNGSSRPAHQDGIENSTGGSVVGVPNTGSGAVGSGTGGSSSAPSTVLPLPQGITPALVRVLEYMVTLTSNANRELLLKTVFHHKSHIWHFIEGVCDTLCGGNGAGARCQVGLDVLCGCVRFLKVVVMQITAMPAEMDESPLLPFPPPRDPLSPQLITTICRQLTVERDTFGYFLKAYNRLGGLRRNSVFHSSLLAVLDIVGRCSTRELDDSGTNNLRDVRNFLFFKHLTRLPEVFACRYREALLGEVMVRLGQEATRSPNDSVSVLSSTAGSELARSSSKLRFVDEVEALSGGVDGTVVPSSVVSPAIMANMANAEEKQRKRNAGLSMEQWNAAANHAVGSSSQMRTVASWGLGDDNGGRVSHSSPPPNRASPPLTISINCPGSSCSGSSAGSSRAPANDLKTGASQQNGLPMSGDGLLCRASPSDTAGPTARKSETALRPTAPKEEKPQGRPRNFASVLENPSRASAAASGERGGKSRSMPNATGRNTPPPSSTEEVLVTRSGHSSAPQSLERTGGTASPSNENVVLPKIKKRPSAVGKRS</sequence>
<reference evidence="3" key="2">
    <citation type="journal article" date="2021" name="Sci. Data">
        <title>Chromosome-scale genome sequencing, assembly and annotation of six genomes from subfamily Leishmaniinae.</title>
        <authorList>
            <person name="Almutairi H."/>
            <person name="Urbaniak M.D."/>
            <person name="Bates M.D."/>
            <person name="Jariyapan N."/>
            <person name="Kwakye-Nuako G."/>
            <person name="Thomaz Soccol V."/>
            <person name="Al-Salem W.S."/>
            <person name="Dillon R.J."/>
            <person name="Bates P.A."/>
            <person name="Gatherer D."/>
        </authorList>
    </citation>
    <scope>NUCLEOTIDE SEQUENCE [LARGE SCALE GENOMIC DNA]</scope>
</reference>
<feature type="compositionally biased region" description="Low complexity" evidence="1">
    <location>
        <begin position="1"/>
        <end position="16"/>
    </location>
</feature>
<feature type="compositionally biased region" description="Low complexity" evidence="1">
    <location>
        <begin position="1234"/>
        <end position="1256"/>
    </location>
</feature>
<gene>
    <name evidence="2" type="ORF">LSCM4_01420</name>
</gene>
<feature type="compositionally biased region" description="Basic residues" evidence="1">
    <location>
        <begin position="1387"/>
        <end position="1399"/>
    </location>
</feature>
<proteinExistence type="predicted"/>
<feature type="region of interest" description="Disordered" evidence="1">
    <location>
        <begin position="855"/>
        <end position="903"/>
    </location>
</feature>
<dbReference type="RefSeq" id="XP_067059164.1">
    <property type="nucleotide sequence ID" value="XM_067203473.1"/>
</dbReference>
<feature type="compositionally biased region" description="Basic and acidic residues" evidence="1">
    <location>
        <begin position="1290"/>
        <end position="1307"/>
    </location>
</feature>
<keyword evidence="3" id="KW-1185">Reference proteome</keyword>
<dbReference type="GeneID" id="92357407"/>
<feature type="compositionally biased region" description="Gly residues" evidence="1">
    <location>
        <begin position="640"/>
        <end position="652"/>
    </location>
</feature>
<organism evidence="2 3">
    <name type="scientific">Leishmania orientalis</name>
    <dbReference type="NCBI Taxonomy" id="2249476"/>
    <lineage>
        <taxon>Eukaryota</taxon>
        <taxon>Discoba</taxon>
        <taxon>Euglenozoa</taxon>
        <taxon>Kinetoplastea</taxon>
        <taxon>Metakinetoplastina</taxon>
        <taxon>Trypanosomatida</taxon>
        <taxon>Trypanosomatidae</taxon>
        <taxon>Leishmaniinae</taxon>
        <taxon>Leishmania</taxon>
    </lineage>
</organism>
<feature type="region of interest" description="Disordered" evidence="1">
    <location>
        <begin position="640"/>
        <end position="659"/>
    </location>
</feature>
<feature type="region of interest" description="Disordered" evidence="1">
    <location>
        <begin position="184"/>
        <end position="209"/>
    </location>
</feature>
<dbReference type="KEGG" id="loi:92357407"/>
<reference evidence="3" key="1">
    <citation type="journal article" date="2021" name="Microbiol. Resour. Announc.">
        <title>LGAAP: Leishmaniinae Genome Assembly and Annotation Pipeline.</title>
        <authorList>
            <person name="Almutairi H."/>
            <person name="Urbaniak M.D."/>
            <person name="Bates M.D."/>
            <person name="Jariyapan N."/>
            <person name="Kwakye-Nuako G."/>
            <person name="Thomaz-Soccol V."/>
            <person name="Al-Salem W.S."/>
            <person name="Dillon R.J."/>
            <person name="Bates P.A."/>
            <person name="Gatherer D."/>
        </authorList>
    </citation>
    <scope>NUCLEOTIDE SEQUENCE [LARGE SCALE GENOMIC DNA]</scope>
</reference>
<evidence type="ECO:0000313" key="2">
    <source>
        <dbReference type="EMBL" id="KAG5466274.1"/>
    </source>
</evidence>
<dbReference type="Proteomes" id="UP000674143">
    <property type="component" value="Unassembled WGS sequence"/>
</dbReference>